<dbReference type="EMBL" id="CABIJS010000210">
    <property type="protein sequence ID" value="VUZ46126.1"/>
    <property type="molecule type" value="Genomic_DNA"/>
</dbReference>
<feature type="region of interest" description="Disordered" evidence="1">
    <location>
        <begin position="1"/>
        <end position="29"/>
    </location>
</feature>
<gene>
    <name evidence="2" type="ORF">WMSIL1_LOCUS6073</name>
</gene>
<keyword evidence="3" id="KW-1185">Reference proteome</keyword>
<proteinExistence type="predicted"/>
<sequence length="120" mass="13386">KRKNTWRKVKHREPSPGKLARNGVPTPFGQRLVDERQNDVQPPRISSLLPLTIQQVKRPVPTMPSQDAATLLMALAESLPRLSTLMAQCLSSFFLLNPTHIVVSCLKLISTPNNSPDKPQ</sequence>
<evidence type="ECO:0000256" key="1">
    <source>
        <dbReference type="SAM" id="MobiDB-lite"/>
    </source>
</evidence>
<evidence type="ECO:0000313" key="2">
    <source>
        <dbReference type="EMBL" id="VUZ46126.1"/>
    </source>
</evidence>
<feature type="non-terminal residue" evidence="2">
    <location>
        <position position="1"/>
    </location>
</feature>
<accession>A0A564YFZ8</accession>
<dbReference type="AlphaFoldDB" id="A0A564YFZ8"/>
<reference evidence="2 3" key="1">
    <citation type="submission" date="2019-07" db="EMBL/GenBank/DDBJ databases">
        <authorList>
            <person name="Jastrzebski P J."/>
            <person name="Paukszto L."/>
            <person name="Jastrzebski P J."/>
        </authorList>
    </citation>
    <scope>NUCLEOTIDE SEQUENCE [LARGE SCALE GENOMIC DNA]</scope>
    <source>
        <strain evidence="2 3">WMS-il1</strain>
    </source>
</reference>
<name>A0A564YFZ8_HYMDI</name>
<evidence type="ECO:0000313" key="3">
    <source>
        <dbReference type="Proteomes" id="UP000321570"/>
    </source>
</evidence>
<dbReference type="Proteomes" id="UP000321570">
    <property type="component" value="Unassembled WGS sequence"/>
</dbReference>
<feature type="compositionally biased region" description="Basic residues" evidence="1">
    <location>
        <begin position="1"/>
        <end position="11"/>
    </location>
</feature>
<organism evidence="2 3">
    <name type="scientific">Hymenolepis diminuta</name>
    <name type="common">Rat tapeworm</name>
    <dbReference type="NCBI Taxonomy" id="6216"/>
    <lineage>
        <taxon>Eukaryota</taxon>
        <taxon>Metazoa</taxon>
        <taxon>Spiralia</taxon>
        <taxon>Lophotrochozoa</taxon>
        <taxon>Platyhelminthes</taxon>
        <taxon>Cestoda</taxon>
        <taxon>Eucestoda</taxon>
        <taxon>Cyclophyllidea</taxon>
        <taxon>Hymenolepididae</taxon>
        <taxon>Hymenolepis</taxon>
    </lineage>
</organism>
<protein>
    <submittedName>
        <fullName evidence="2">Uncharacterized protein</fullName>
    </submittedName>
</protein>